<evidence type="ECO:0000256" key="1">
    <source>
        <dbReference type="ARBA" id="ARBA00009437"/>
    </source>
</evidence>
<dbReference type="InterPro" id="IPR005119">
    <property type="entry name" value="LysR_subst-bd"/>
</dbReference>
<keyword evidence="7" id="KW-1185">Reference proteome</keyword>
<reference evidence="6 7" key="1">
    <citation type="journal article" date="2023" name="Antonie Van Leeuwenhoek">
        <title>Mesoterricola silvestris gen. nov., sp. nov., Mesoterricola sediminis sp. nov., Geothrix oryzae sp. nov., Geothrix edaphica sp. nov., Geothrix rubra sp. nov., and Geothrix limicola sp. nov., six novel members of Acidobacteriota isolated from soils.</title>
        <authorList>
            <person name="Itoh H."/>
            <person name="Sugisawa Y."/>
            <person name="Mise K."/>
            <person name="Xu Z."/>
            <person name="Kuniyasu M."/>
            <person name="Ushijima N."/>
            <person name="Kawano K."/>
            <person name="Kobayashi E."/>
            <person name="Shiratori Y."/>
            <person name="Masuda Y."/>
            <person name="Senoo K."/>
        </authorList>
    </citation>
    <scope>NUCLEOTIDE SEQUENCE [LARGE SCALE GENOMIC DNA]</scope>
    <source>
        <strain evidence="6 7">Red804</strain>
    </source>
</reference>
<dbReference type="SUPFAM" id="SSF46785">
    <property type="entry name" value="Winged helix' DNA-binding domain"/>
    <property type="match status" value="1"/>
</dbReference>
<accession>A0ABQ5QIY6</accession>
<dbReference type="PROSITE" id="PS50931">
    <property type="entry name" value="HTH_LYSR"/>
    <property type="match status" value="1"/>
</dbReference>
<dbReference type="Gene3D" id="1.10.10.10">
    <property type="entry name" value="Winged helix-like DNA-binding domain superfamily/Winged helix DNA-binding domain"/>
    <property type="match status" value="1"/>
</dbReference>
<evidence type="ECO:0000256" key="3">
    <source>
        <dbReference type="ARBA" id="ARBA00023125"/>
    </source>
</evidence>
<keyword evidence="3" id="KW-0238">DNA-binding</keyword>
<proteinExistence type="inferred from homology"/>
<comment type="caution">
    <text evidence="6">The sequence shown here is derived from an EMBL/GenBank/DDBJ whole genome shotgun (WGS) entry which is preliminary data.</text>
</comment>
<dbReference type="SUPFAM" id="SSF53850">
    <property type="entry name" value="Periplasmic binding protein-like II"/>
    <property type="match status" value="1"/>
</dbReference>
<feature type="domain" description="HTH lysR-type" evidence="5">
    <location>
        <begin position="3"/>
        <end position="60"/>
    </location>
</feature>
<dbReference type="RefSeq" id="WP_285577170.1">
    <property type="nucleotide sequence ID" value="NZ_BSDE01000007.1"/>
</dbReference>
<dbReference type="Pfam" id="PF03466">
    <property type="entry name" value="LysR_substrate"/>
    <property type="match status" value="1"/>
</dbReference>
<keyword evidence="2" id="KW-0805">Transcription regulation</keyword>
<evidence type="ECO:0000256" key="2">
    <source>
        <dbReference type="ARBA" id="ARBA00023015"/>
    </source>
</evidence>
<gene>
    <name evidence="6" type="primary">hmgR</name>
    <name evidence="6" type="ORF">GETHLI_31650</name>
</gene>
<dbReference type="InterPro" id="IPR000847">
    <property type="entry name" value="LysR_HTH_N"/>
</dbReference>
<dbReference type="Proteomes" id="UP001165069">
    <property type="component" value="Unassembled WGS sequence"/>
</dbReference>
<dbReference type="Pfam" id="PF00126">
    <property type="entry name" value="HTH_1"/>
    <property type="match status" value="1"/>
</dbReference>
<evidence type="ECO:0000256" key="4">
    <source>
        <dbReference type="ARBA" id="ARBA00023163"/>
    </source>
</evidence>
<protein>
    <submittedName>
        <fullName evidence="6">LysR family transcriptional regulator</fullName>
    </submittedName>
</protein>
<evidence type="ECO:0000259" key="5">
    <source>
        <dbReference type="PROSITE" id="PS50931"/>
    </source>
</evidence>
<dbReference type="Gene3D" id="3.40.190.290">
    <property type="match status" value="1"/>
</dbReference>
<name>A0ABQ5QIY6_9BACT</name>
<keyword evidence="4" id="KW-0804">Transcription</keyword>
<evidence type="ECO:0000313" key="6">
    <source>
        <dbReference type="EMBL" id="GLH74663.1"/>
    </source>
</evidence>
<evidence type="ECO:0000313" key="7">
    <source>
        <dbReference type="Proteomes" id="UP001165069"/>
    </source>
</evidence>
<dbReference type="InterPro" id="IPR036390">
    <property type="entry name" value="WH_DNA-bd_sf"/>
</dbReference>
<dbReference type="PANTHER" id="PTHR30126">
    <property type="entry name" value="HTH-TYPE TRANSCRIPTIONAL REGULATOR"/>
    <property type="match status" value="1"/>
</dbReference>
<sequence>MTLDLEALRALEAVVKEGGFAKAALVLNKAQSAVSYQVRKLEQSLGVALLDRGAYRAALTPAGETLLAEGQRILTRARHLEDLAHQFASGWEPRLSLVIDGILPLEPIMTALKRIADDQVPTRIQVKVEFLRGVQYRFDKEEADLMLVKDFQPSPSLCAIALPEVECVLCAASGHPLASGEVELKDLRKHVELSVQDSSDRGDDRHMFGGERVFYLSGFVLKKQALRMGLGFGWMPLYLVETELAAGDLVELSYAGGSRYTFTPQLVTRRERPLGRTGRLLADHLCRAIEDSVG</sequence>
<dbReference type="InterPro" id="IPR036388">
    <property type="entry name" value="WH-like_DNA-bd_sf"/>
</dbReference>
<dbReference type="EMBL" id="BSDE01000007">
    <property type="protein sequence ID" value="GLH74663.1"/>
    <property type="molecule type" value="Genomic_DNA"/>
</dbReference>
<dbReference type="PANTHER" id="PTHR30126:SF4">
    <property type="entry name" value="LYSR FAMILY TRANSCRIPTIONAL REGULATOR"/>
    <property type="match status" value="1"/>
</dbReference>
<comment type="similarity">
    <text evidence="1">Belongs to the LysR transcriptional regulatory family.</text>
</comment>
<dbReference type="PRINTS" id="PR00039">
    <property type="entry name" value="HTHLYSR"/>
</dbReference>
<organism evidence="6 7">
    <name type="scientific">Geothrix limicola</name>
    <dbReference type="NCBI Taxonomy" id="2927978"/>
    <lineage>
        <taxon>Bacteria</taxon>
        <taxon>Pseudomonadati</taxon>
        <taxon>Acidobacteriota</taxon>
        <taxon>Holophagae</taxon>
        <taxon>Holophagales</taxon>
        <taxon>Holophagaceae</taxon>
        <taxon>Geothrix</taxon>
    </lineage>
</organism>